<keyword evidence="3" id="KW-1185">Reference proteome</keyword>
<name>A0AAW1BRC1_CROAD</name>
<dbReference type="EMBL" id="JAOTOJ010000003">
    <property type="protein sequence ID" value="KAK9404720.1"/>
    <property type="molecule type" value="Genomic_DNA"/>
</dbReference>
<sequence length="153" mass="17598">MNNSWFILQRKYCGNVKAIFAVFPLELKTEVPITKEIKMSPRDDPDGNIDLKSEHESSGNNSQNKYRKALKFDMKMTPVVEKLGFRPAHSGSKETEKSLSACISRQLDQYGRQYCSEKNFMHNTPVVSVNSNYRLLIILLRLKTDEVLIITKL</sequence>
<protein>
    <submittedName>
        <fullName evidence="2">ADIG: Adipogenin</fullName>
    </submittedName>
</protein>
<comment type="caution">
    <text evidence="2">The sequence shown here is derived from an EMBL/GenBank/DDBJ whole genome shotgun (WGS) entry which is preliminary data.</text>
</comment>
<dbReference type="AlphaFoldDB" id="A0AAW1BRC1"/>
<proteinExistence type="predicted"/>
<feature type="compositionally biased region" description="Basic and acidic residues" evidence="1">
    <location>
        <begin position="36"/>
        <end position="57"/>
    </location>
</feature>
<gene>
    <name evidence="2" type="ORF">NXF25_009547</name>
</gene>
<feature type="region of interest" description="Disordered" evidence="1">
    <location>
        <begin position="36"/>
        <end position="64"/>
    </location>
</feature>
<evidence type="ECO:0000256" key="1">
    <source>
        <dbReference type="SAM" id="MobiDB-lite"/>
    </source>
</evidence>
<dbReference type="Proteomes" id="UP001474421">
    <property type="component" value="Unassembled WGS sequence"/>
</dbReference>
<accession>A0AAW1BRC1</accession>
<evidence type="ECO:0000313" key="3">
    <source>
        <dbReference type="Proteomes" id="UP001474421"/>
    </source>
</evidence>
<evidence type="ECO:0000313" key="2">
    <source>
        <dbReference type="EMBL" id="KAK9404720.1"/>
    </source>
</evidence>
<reference evidence="2 3" key="1">
    <citation type="journal article" date="2024" name="Proc. Natl. Acad. Sci. U.S.A.">
        <title>The genetic regulatory architecture and epigenomic basis for age-related changes in rattlesnake venom.</title>
        <authorList>
            <person name="Hogan M.P."/>
            <person name="Holding M.L."/>
            <person name="Nystrom G.S."/>
            <person name="Colston T.J."/>
            <person name="Bartlett D.A."/>
            <person name="Mason A.J."/>
            <person name="Ellsworth S.A."/>
            <person name="Rautsaw R.M."/>
            <person name="Lawrence K.C."/>
            <person name="Strickland J.L."/>
            <person name="He B."/>
            <person name="Fraser P."/>
            <person name="Margres M.J."/>
            <person name="Gilbert D.M."/>
            <person name="Gibbs H.L."/>
            <person name="Parkinson C.L."/>
            <person name="Rokyta D.R."/>
        </authorList>
    </citation>
    <scope>NUCLEOTIDE SEQUENCE [LARGE SCALE GENOMIC DNA]</scope>
    <source>
        <strain evidence="2">DRR0105</strain>
    </source>
</reference>
<organism evidence="2 3">
    <name type="scientific">Crotalus adamanteus</name>
    <name type="common">Eastern diamondback rattlesnake</name>
    <dbReference type="NCBI Taxonomy" id="8729"/>
    <lineage>
        <taxon>Eukaryota</taxon>
        <taxon>Metazoa</taxon>
        <taxon>Chordata</taxon>
        <taxon>Craniata</taxon>
        <taxon>Vertebrata</taxon>
        <taxon>Euteleostomi</taxon>
        <taxon>Lepidosauria</taxon>
        <taxon>Squamata</taxon>
        <taxon>Bifurcata</taxon>
        <taxon>Unidentata</taxon>
        <taxon>Episquamata</taxon>
        <taxon>Toxicofera</taxon>
        <taxon>Serpentes</taxon>
        <taxon>Colubroidea</taxon>
        <taxon>Viperidae</taxon>
        <taxon>Crotalinae</taxon>
        <taxon>Crotalus</taxon>
    </lineage>
</organism>